<keyword evidence="2" id="KW-0808">Transferase</keyword>
<dbReference type="PANTHER" id="PTHR43404">
    <property type="entry name" value="LIPOPOLYSACCHARIDE CHOLINEPHOSPHOTRANSFERASE LICD"/>
    <property type="match status" value="1"/>
</dbReference>
<dbReference type="GO" id="GO:0009100">
    <property type="term" value="P:glycoprotein metabolic process"/>
    <property type="evidence" value="ECO:0007669"/>
    <property type="project" value="UniProtKB-ARBA"/>
</dbReference>
<dbReference type="GO" id="GO:0016740">
    <property type="term" value="F:transferase activity"/>
    <property type="evidence" value="ECO:0007669"/>
    <property type="project" value="UniProtKB-KW"/>
</dbReference>
<accession>U6FD33</accession>
<sequence length="262" mass="31131">MTPTQKAILMIAKDVTKICDENNIRYFLDGGSMLGAIRHHGFIPWDDDFDIVIPRKQYNFFTKMAKKKLSKKYFLETEDNTEKYPFAFCKVLLNGTTLEEPFSKGTEVHHGIFVDIFPIENLPNNKLRRLIYLGSNIILKNLIWVKCGYGKITHSNSFKYKLYKLLGRPFSISYLKNKRRKLLKKCNKSHNSFCFIADYPKPYRKWDWYRKASKYKFENTQFWGVVDYNEYLSNMFGNYMQLPPKNERKVHGIKVDLGKYKF</sequence>
<gene>
    <name evidence="2" type="ORF">LHCIRMBIA104_01347</name>
</gene>
<evidence type="ECO:0000259" key="1">
    <source>
        <dbReference type="Pfam" id="PF04991"/>
    </source>
</evidence>
<organism evidence="2">
    <name type="scientific">Lactobacillus helveticus CIRM-BIA 104</name>
    <dbReference type="NCBI Taxonomy" id="1226333"/>
    <lineage>
        <taxon>Bacteria</taxon>
        <taxon>Bacillati</taxon>
        <taxon>Bacillota</taxon>
        <taxon>Bacilli</taxon>
        <taxon>Lactobacillales</taxon>
        <taxon>Lactobacillaceae</taxon>
        <taxon>Lactobacillus</taxon>
    </lineage>
</organism>
<feature type="domain" description="LicD/FKTN/FKRP nucleotidyltransferase" evidence="1">
    <location>
        <begin position="19"/>
        <end position="237"/>
    </location>
</feature>
<name>U6FD33_LACHE</name>
<dbReference type="EMBL" id="CBUL010000179">
    <property type="protein sequence ID" value="CDI61189.1"/>
    <property type="molecule type" value="Genomic_DNA"/>
</dbReference>
<dbReference type="PANTHER" id="PTHR43404:SF2">
    <property type="entry name" value="LIPOPOLYSACCHARIDE CHOLINEPHOSPHOTRANSFERASE LICD"/>
    <property type="match status" value="1"/>
</dbReference>
<proteinExistence type="predicted"/>
<evidence type="ECO:0000313" key="2">
    <source>
        <dbReference type="EMBL" id="CDI61189.1"/>
    </source>
</evidence>
<dbReference type="Pfam" id="PF04991">
    <property type="entry name" value="LicD"/>
    <property type="match status" value="1"/>
</dbReference>
<dbReference type="HOGENOM" id="CLU_075543_0_0_9"/>
<dbReference type="AlphaFoldDB" id="U6FD33"/>
<comment type="caution">
    <text evidence="2">The sequence shown here is derived from an EMBL/GenBank/DDBJ whole genome shotgun (WGS) entry which is preliminary data.</text>
</comment>
<dbReference type="InterPro" id="IPR007074">
    <property type="entry name" value="LicD/FKTN/FKRP_NTP_transf"/>
</dbReference>
<reference evidence="2" key="1">
    <citation type="submission" date="2013-09" db="EMBL/GenBank/DDBJ databases">
        <title>Draft Genome Sequence of five Lactobacillus helveticus strains CIRM-BIA 101T, 103, 104, 951 and 953 isolated from milk product.</title>
        <authorList>
            <person name="Valence F."/>
            <person name="Chuat V."/>
            <person name="Ma L."/>
            <person name="Creno S."/>
            <person name="Falentin H."/>
            <person name="Lortal S."/>
            <person name="Bizet C."/>
            <person name="Clermont D."/>
            <person name="Loux V."/>
            <person name="Bouchier C."/>
            <person name="Cousin S."/>
        </authorList>
    </citation>
    <scope>NUCLEOTIDE SEQUENCE [LARGE SCALE GENOMIC DNA]</scope>
    <source>
        <strain evidence="2">CIRM-BIA 104</strain>
    </source>
</reference>
<dbReference type="Proteomes" id="UP000017247">
    <property type="component" value="Unassembled WGS sequence"/>
</dbReference>
<protein>
    <submittedName>
        <fullName evidence="2">Putative LicD-family phosphotransferase</fullName>
    </submittedName>
</protein>
<dbReference type="InterPro" id="IPR052942">
    <property type="entry name" value="LPS_cholinephosphotransferase"/>
</dbReference>